<feature type="compositionally biased region" description="Basic and acidic residues" evidence="5">
    <location>
        <begin position="706"/>
        <end position="716"/>
    </location>
</feature>
<feature type="compositionally biased region" description="Basic and acidic residues" evidence="5">
    <location>
        <begin position="502"/>
        <end position="514"/>
    </location>
</feature>
<evidence type="ECO:0000256" key="5">
    <source>
        <dbReference type="SAM" id="MobiDB-lite"/>
    </source>
</evidence>
<reference evidence="7 8" key="1">
    <citation type="submission" date="2015-02" db="EMBL/GenBank/DDBJ databases">
        <title>Draft Genome Sequences of Two Closely-Related Aflatoxigenic Aspergillus Species Obtained from the Cote d'Ivoire.</title>
        <authorList>
            <person name="Moore G.G."/>
            <person name="Beltz S.B."/>
            <person name="Mack B.M."/>
        </authorList>
    </citation>
    <scope>NUCLEOTIDE SEQUENCE [LARGE SCALE GENOMIC DNA]</scope>
    <source>
        <strain evidence="7 8">SRRC1468</strain>
    </source>
</reference>
<feature type="region of interest" description="Disordered" evidence="5">
    <location>
        <begin position="486"/>
        <end position="560"/>
    </location>
</feature>
<evidence type="ECO:0000256" key="1">
    <source>
        <dbReference type="ARBA" id="ARBA00004123"/>
    </source>
</evidence>
<dbReference type="OrthoDB" id="5801062at2759"/>
<dbReference type="InterPro" id="IPR033316">
    <property type="entry name" value="RBBP8-like"/>
</dbReference>
<evidence type="ECO:0000256" key="2">
    <source>
        <dbReference type="ARBA" id="ARBA00022763"/>
    </source>
</evidence>
<dbReference type="EMBL" id="JZBS01001407">
    <property type="protein sequence ID" value="KKK22860.1"/>
    <property type="molecule type" value="Genomic_DNA"/>
</dbReference>
<dbReference type="STRING" id="308745.A0A0F8WZF2"/>
<feature type="coiled-coil region" evidence="4">
    <location>
        <begin position="23"/>
        <end position="78"/>
    </location>
</feature>
<feature type="domain" description="DNA endonuclease activator Ctp1 C-terminal" evidence="6">
    <location>
        <begin position="588"/>
        <end position="699"/>
    </location>
</feature>
<feature type="compositionally biased region" description="Polar residues" evidence="5">
    <location>
        <begin position="205"/>
        <end position="224"/>
    </location>
</feature>
<protein>
    <recommendedName>
        <fullName evidence="6">DNA endonuclease activator Ctp1 C-terminal domain-containing protein</fullName>
    </recommendedName>
</protein>
<evidence type="ECO:0000259" key="6">
    <source>
        <dbReference type="Pfam" id="PF08573"/>
    </source>
</evidence>
<dbReference type="GO" id="GO:0010792">
    <property type="term" value="P:DNA double-strand break processing involved in repair via single-strand annealing"/>
    <property type="evidence" value="ECO:0007669"/>
    <property type="project" value="TreeGrafter"/>
</dbReference>
<dbReference type="AlphaFoldDB" id="A0A0F8WZF2"/>
<keyword evidence="2" id="KW-0227">DNA damage</keyword>
<dbReference type="PANTHER" id="PTHR15107:SF0">
    <property type="entry name" value="DNA ENDONUCLEASE ACTIVATOR CTP1 C-TERMINAL DOMAIN-CONTAINING PROTEIN"/>
    <property type="match status" value="1"/>
</dbReference>
<proteinExistence type="predicted"/>
<feature type="compositionally biased region" description="Low complexity" evidence="5">
    <location>
        <begin position="524"/>
        <end position="537"/>
    </location>
</feature>
<dbReference type="Pfam" id="PF08573">
    <property type="entry name" value="SAE2"/>
    <property type="match status" value="1"/>
</dbReference>
<feature type="region of interest" description="Disordered" evidence="5">
    <location>
        <begin position="176"/>
        <end position="385"/>
    </location>
</feature>
<dbReference type="PANTHER" id="PTHR15107">
    <property type="entry name" value="RETINOBLASTOMA BINDING PROTEIN 8"/>
    <property type="match status" value="1"/>
</dbReference>
<feature type="region of interest" description="Disordered" evidence="5">
    <location>
        <begin position="674"/>
        <end position="734"/>
    </location>
</feature>
<dbReference type="Proteomes" id="UP000034291">
    <property type="component" value="Unassembled WGS sequence"/>
</dbReference>
<feature type="compositionally biased region" description="Polar residues" evidence="5">
    <location>
        <begin position="370"/>
        <end position="385"/>
    </location>
</feature>
<feature type="region of interest" description="Disordered" evidence="5">
    <location>
        <begin position="432"/>
        <end position="470"/>
    </location>
</feature>
<evidence type="ECO:0000313" key="8">
    <source>
        <dbReference type="Proteomes" id="UP000034291"/>
    </source>
</evidence>
<evidence type="ECO:0000256" key="4">
    <source>
        <dbReference type="SAM" id="Coils"/>
    </source>
</evidence>
<evidence type="ECO:0000256" key="3">
    <source>
        <dbReference type="ARBA" id="ARBA00023242"/>
    </source>
</evidence>
<feature type="compositionally biased region" description="Polar residues" evidence="5">
    <location>
        <begin position="241"/>
        <end position="278"/>
    </location>
</feature>
<sequence length="734" mass="82825">MEVLKQLHTSVAQAFENSFDKAYRDFNAELNRCNARVRDAEQKAEEAEEAHHNTTSEITILRDKIALLQEELRQNEIDSKERELTAETSLQLEEMYDPSHVLGDISTSDLSAADMNAVCNKYAKLYEQASILVRASGDLRRQVKRHKRKLEHFQKSLQRQDFSLLINGTIVRFQRVKSTEPSDQEDLPVPRSTSMATGLLDIPNSKAQANDSTPASTVPISGANSDPVGAGAAGESENGRENQFQGKYPESNSTPSDVSTDEVQPSIATVDSRTQNSRMLKRKRPEFGRSLSGNNSSLRGPENGGSERPIVVKSETLSSSPLRMYSQHAAPSTQDLDDIGSSVATPTKETPFYRDQDILPQQRDPAASIGSPSTRRMQPNHTNVQNQSILRWPGILQPINDNPRNISSPVQPHKGRVKMFNKEFKSRISSIAEDGDENYCQSSTRGQENRSPEKRPKTHPSTSQRLQDLLEKPSPTSRLLLQLNGHEAHTPIQSCTRHSPKKDRTSIRCQKRTDTTMPSNAATISGSSRPSSSSGIRQNESRPSRQTRGPSQIDVLPDDEPFRARPLRRLDLEHFKINPDYNHGLDYAYNEVVRKRDERKCINGCTRPGCCGDKFLAMARFGFPTNPSTKDKDDLEILEEYLGGDKHLIDKLSPEERRSLLEEAKARDISNRFGRHRHQHQRPSTPPGFWRTDMPGTQELEDDHEEAQRMQRDEVKRRHREAMRAGGQWKFADE</sequence>
<keyword evidence="8" id="KW-1185">Reference proteome</keyword>
<accession>A0A0F8WZF2</accession>
<keyword evidence="4" id="KW-0175">Coiled coil</keyword>
<comment type="caution">
    <text evidence="7">The sequence shown here is derived from an EMBL/GenBank/DDBJ whole genome shotgun (WGS) entry which is preliminary data.</text>
</comment>
<dbReference type="GO" id="GO:0003684">
    <property type="term" value="F:damaged DNA binding"/>
    <property type="evidence" value="ECO:0007669"/>
    <property type="project" value="TreeGrafter"/>
</dbReference>
<name>A0A0F8WZF2_9EURO</name>
<dbReference type="InterPro" id="IPR013882">
    <property type="entry name" value="Ctp1_C"/>
</dbReference>
<dbReference type="GO" id="GO:0005634">
    <property type="term" value="C:nucleus"/>
    <property type="evidence" value="ECO:0007669"/>
    <property type="project" value="UniProtKB-SubCell"/>
</dbReference>
<keyword evidence="3" id="KW-0539">Nucleus</keyword>
<evidence type="ECO:0000313" key="7">
    <source>
        <dbReference type="EMBL" id="KKK22860.1"/>
    </source>
</evidence>
<comment type="subcellular location">
    <subcellularLocation>
        <location evidence="1">Nucleus</location>
    </subcellularLocation>
</comment>
<gene>
    <name evidence="7" type="ORF">ARAM_005892</name>
</gene>
<organism evidence="7 8">
    <name type="scientific">Aspergillus rambellii</name>
    <dbReference type="NCBI Taxonomy" id="308745"/>
    <lineage>
        <taxon>Eukaryota</taxon>
        <taxon>Fungi</taxon>
        <taxon>Dikarya</taxon>
        <taxon>Ascomycota</taxon>
        <taxon>Pezizomycotina</taxon>
        <taxon>Eurotiomycetes</taxon>
        <taxon>Eurotiomycetidae</taxon>
        <taxon>Eurotiales</taxon>
        <taxon>Aspergillaceae</taxon>
        <taxon>Aspergillus</taxon>
        <taxon>Aspergillus subgen. Nidulantes</taxon>
    </lineage>
</organism>